<dbReference type="InterPro" id="IPR050223">
    <property type="entry name" value="D-isomer_2-hydroxyacid_DH"/>
</dbReference>
<feature type="domain" description="D-isomer specific 2-hydroxyacid dehydrogenase NAD-binding" evidence="3">
    <location>
        <begin position="116"/>
        <end position="314"/>
    </location>
</feature>
<dbReference type="SUPFAM" id="SSF52283">
    <property type="entry name" value="Formate/glycerate dehydrogenase catalytic domain-like"/>
    <property type="match status" value="1"/>
</dbReference>
<dbReference type="Gene3D" id="3.40.50.720">
    <property type="entry name" value="NAD(P)-binding Rossmann-like Domain"/>
    <property type="match status" value="2"/>
</dbReference>
<keyword evidence="2" id="KW-0520">NAD</keyword>
<dbReference type="InterPro" id="IPR029753">
    <property type="entry name" value="D-isomer_DH_CS"/>
</dbReference>
<dbReference type="Pfam" id="PF02826">
    <property type="entry name" value="2-Hacid_dh_C"/>
    <property type="match status" value="1"/>
</dbReference>
<dbReference type="EMBL" id="JADHOK010000006">
    <property type="protein sequence ID" value="MBL6761265.1"/>
    <property type="molecule type" value="Genomic_DNA"/>
</dbReference>
<dbReference type="PANTHER" id="PTHR10996:SF178">
    <property type="entry name" value="2-HYDROXYACID DEHYDROGENASE YGL185C-RELATED"/>
    <property type="match status" value="1"/>
</dbReference>
<dbReference type="PROSITE" id="PS00671">
    <property type="entry name" value="D_2_HYDROXYACID_DH_3"/>
    <property type="match status" value="1"/>
</dbReference>
<evidence type="ECO:0000256" key="2">
    <source>
        <dbReference type="ARBA" id="ARBA00023027"/>
    </source>
</evidence>
<evidence type="ECO:0000313" key="5">
    <source>
        <dbReference type="Proteomes" id="UP000785783"/>
    </source>
</evidence>
<dbReference type="GO" id="GO:0030267">
    <property type="term" value="F:glyoxylate reductase (NADPH) activity"/>
    <property type="evidence" value="ECO:0007669"/>
    <property type="project" value="TreeGrafter"/>
</dbReference>
<comment type="caution">
    <text evidence="4">The sequence shown here is derived from an EMBL/GenBank/DDBJ whole genome shotgun (WGS) entry which is preliminary data.</text>
</comment>
<dbReference type="GO" id="GO:0016618">
    <property type="term" value="F:hydroxypyruvate reductase [NAD(P)H] activity"/>
    <property type="evidence" value="ECO:0007669"/>
    <property type="project" value="TreeGrafter"/>
</dbReference>
<accession>A0A937L679</accession>
<evidence type="ECO:0000313" key="4">
    <source>
        <dbReference type="EMBL" id="MBL6761265.1"/>
    </source>
</evidence>
<sequence>MTRKVAVFGQMGVNFAPLIEEHFAAKYDDWQVVTWPCDDDTDARDAVLAECEAAVMSADYILTPGNFAALMTAPKLKILAQPWVGTDWLDAGFLPEGLIYCNAGGHAAPMAEYVLGTMLEHALELRNMHNDMLRGDWKRAGRNAAPEARHGDLLGKHVGIIGYGEIAQAVAGRAAAFGMNISAIARSKRDKTPAPLDWIGQKAELPKLLATSDYIILTCDLNEETEGMIDAAAFKQMKDTAYIVNVARGEVIDEDALFEALSEKRIAGAALDTWYRYPVNITNAEADPDRGGPYQGSKHDFNSLDNVLMTPHMSAHTFGADRGRYVSIAETLCSYADGSAIKRHVATGSGENIDGFQMP</sequence>
<dbReference type="InterPro" id="IPR036291">
    <property type="entry name" value="NAD(P)-bd_dom_sf"/>
</dbReference>
<dbReference type="AlphaFoldDB" id="A0A937L679"/>
<dbReference type="GO" id="GO:0051287">
    <property type="term" value="F:NAD binding"/>
    <property type="evidence" value="ECO:0007669"/>
    <property type="project" value="InterPro"/>
</dbReference>
<dbReference type="GO" id="GO:0005829">
    <property type="term" value="C:cytosol"/>
    <property type="evidence" value="ECO:0007669"/>
    <property type="project" value="TreeGrafter"/>
</dbReference>
<reference evidence="4" key="1">
    <citation type="submission" date="2020-10" db="EMBL/GenBank/DDBJ databases">
        <title>Microbiome of the Black Sea water column analyzed by genome centric metagenomics.</title>
        <authorList>
            <person name="Cabello-Yeves P.J."/>
            <person name="Callieri C."/>
            <person name="Picazo A."/>
            <person name="Mehrshad M."/>
            <person name="Haro-Moreno J.M."/>
            <person name="Roda-Garcia J."/>
            <person name="Dzembekova N."/>
            <person name="Slabakova V."/>
            <person name="Slabakova N."/>
            <person name="Moncheva S."/>
            <person name="Rodriguez-Valera F."/>
        </authorList>
    </citation>
    <scope>NUCLEOTIDE SEQUENCE</scope>
    <source>
        <strain evidence="4">BS307-5m-G5</strain>
    </source>
</reference>
<evidence type="ECO:0000259" key="3">
    <source>
        <dbReference type="Pfam" id="PF02826"/>
    </source>
</evidence>
<dbReference type="SUPFAM" id="SSF51735">
    <property type="entry name" value="NAD(P)-binding Rossmann-fold domains"/>
    <property type="match status" value="1"/>
</dbReference>
<dbReference type="Proteomes" id="UP000785783">
    <property type="component" value="Unassembled WGS sequence"/>
</dbReference>
<gene>
    <name evidence="4" type="ORF">ISQ19_01035</name>
</gene>
<protein>
    <recommendedName>
        <fullName evidence="3">D-isomer specific 2-hydroxyacid dehydrogenase NAD-binding domain-containing protein</fullName>
    </recommendedName>
</protein>
<dbReference type="PANTHER" id="PTHR10996">
    <property type="entry name" value="2-HYDROXYACID DEHYDROGENASE-RELATED"/>
    <property type="match status" value="1"/>
</dbReference>
<proteinExistence type="predicted"/>
<organism evidence="4 5">
    <name type="scientific">PS1 clade bacterium</name>
    <dbReference type="NCBI Taxonomy" id="2175152"/>
    <lineage>
        <taxon>Bacteria</taxon>
        <taxon>Pseudomonadati</taxon>
        <taxon>Pseudomonadota</taxon>
        <taxon>Alphaproteobacteria</taxon>
        <taxon>PS1 clade</taxon>
    </lineage>
</organism>
<evidence type="ECO:0000256" key="1">
    <source>
        <dbReference type="ARBA" id="ARBA00023002"/>
    </source>
</evidence>
<dbReference type="InterPro" id="IPR006140">
    <property type="entry name" value="D-isomer_DH_NAD-bd"/>
</dbReference>
<name>A0A937L679_9PROT</name>
<keyword evidence="1" id="KW-0560">Oxidoreductase</keyword>